<comment type="caution">
    <text evidence="2">The sequence shown here is derived from an EMBL/GenBank/DDBJ whole genome shotgun (WGS) entry which is preliminary data.</text>
</comment>
<name>A0ABP8AWJ5_9MICO</name>
<feature type="region of interest" description="Disordered" evidence="1">
    <location>
        <begin position="1"/>
        <end position="66"/>
    </location>
</feature>
<evidence type="ECO:0000256" key="1">
    <source>
        <dbReference type="SAM" id="MobiDB-lite"/>
    </source>
</evidence>
<evidence type="ECO:0000313" key="3">
    <source>
        <dbReference type="Proteomes" id="UP001500213"/>
    </source>
</evidence>
<organism evidence="2 3">
    <name type="scientific">Gryllotalpicola kribbensis</name>
    <dbReference type="NCBI Taxonomy" id="993084"/>
    <lineage>
        <taxon>Bacteria</taxon>
        <taxon>Bacillati</taxon>
        <taxon>Actinomycetota</taxon>
        <taxon>Actinomycetes</taxon>
        <taxon>Micrococcales</taxon>
        <taxon>Microbacteriaceae</taxon>
        <taxon>Gryllotalpicola</taxon>
    </lineage>
</organism>
<dbReference type="EMBL" id="BAABBX010000015">
    <property type="protein sequence ID" value="GAA4191802.1"/>
    <property type="molecule type" value="Genomic_DNA"/>
</dbReference>
<protein>
    <submittedName>
        <fullName evidence="2">Uncharacterized protein</fullName>
    </submittedName>
</protein>
<reference evidence="3" key="1">
    <citation type="journal article" date="2019" name="Int. J. Syst. Evol. Microbiol.">
        <title>The Global Catalogue of Microorganisms (GCM) 10K type strain sequencing project: providing services to taxonomists for standard genome sequencing and annotation.</title>
        <authorList>
            <consortium name="The Broad Institute Genomics Platform"/>
            <consortium name="The Broad Institute Genome Sequencing Center for Infectious Disease"/>
            <person name="Wu L."/>
            <person name="Ma J."/>
        </authorList>
    </citation>
    <scope>NUCLEOTIDE SEQUENCE [LARGE SCALE GENOMIC DNA]</scope>
    <source>
        <strain evidence="3">JCM 17593</strain>
    </source>
</reference>
<accession>A0ABP8AWJ5</accession>
<keyword evidence="3" id="KW-1185">Reference proteome</keyword>
<proteinExistence type="predicted"/>
<dbReference type="Proteomes" id="UP001500213">
    <property type="component" value="Unassembled WGS sequence"/>
</dbReference>
<gene>
    <name evidence="2" type="ORF">GCM10022288_23180</name>
</gene>
<sequence>MATRARLLCPRSGPAGPHYHCGMTDQSEDREEDNTDETSEHAADQGNAARTSAAPPTEAIILKSSD</sequence>
<evidence type="ECO:0000313" key="2">
    <source>
        <dbReference type="EMBL" id="GAA4191802.1"/>
    </source>
</evidence>
<feature type="compositionally biased region" description="Acidic residues" evidence="1">
    <location>
        <begin position="26"/>
        <end position="37"/>
    </location>
</feature>